<sequence>MTVAVVTGGAGGIGSACARALAEAGHAVAVVDRAAESVERVVTSLRSDGHTALGIVADATSGIAVALAEIRSALGPVSVAVSAVAHEEHAPTLSLQPEQLERALSGTVKGALTYWQLAAQQMIEAGQGGRIVVVSSLHATLPFTGAAGYNAAQGALRAMALTFARDLIPHRVTVNLVEPGWIDTPGEREFYIDEELRLAGERHPWGRLGLPEDIAAAVAYLASPGAAYVTGATLRVDGGMSLAMTELPRGDG</sequence>
<reference evidence="4" key="1">
    <citation type="journal article" date="2019" name="Int. J. Syst. Evol. Microbiol.">
        <title>The Global Catalogue of Microorganisms (GCM) 10K type strain sequencing project: providing services to taxonomists for standard genome sequencing and annotation.</title>
        <authorList>
            <consortium name="The Broad Institute Genomics Platform"/>
            <consortium name="The Broad Institute Genome Sequencing Center for Infectious Disease"/>
            <person name="Wu L."/>
            <person name="Ma J."/>
        </authorList>
    </citation>
    <scope>NUCLEOTIDE SEQUENCE [LARGE SCALE GENOMIC DNA]</scope>
    <source>
        <strain evidence="4">CGMCC 4.7241</strain>
    </source>
</reference>
<evidence type="ECO:0000313" key="4">
    <source>
        <dbReference type="Proteomes" id="UP001595699"/>
    </source>
</evidence>
<dbReference type="PANTHER" id="PTHR43639:SF1">
    <property type="entry name" value="SHORT-CHAIN DEHYDROGENASE_REDUCTASE FAMILY PROTEIN"/>
    <property type="match status" value="1"/>
</dbReference>
<comment type="similarity">
    <text evidence="1">Belongs to the short-chain dehydrogenases/reductases (SDR) family.</text>
</comment>
<dbReference type="PANTHER" id="PTHR43639">
    <property type="entry name" value="OXIDOREDUCTASE, SHORT-CHAIN DEHYDROGENASE/REDUCTASE FAMILY (AFU_ORTHOLOGUE AFUA_5G02870)"/>
    <property type="match status" value="1"/>
</dbReference>
<keyword evidence="2 3" id="KW-0560">Oxidoreductase</keyword>
<dbReference type="PRINTS" id="PR00081">
    <property type="entry name" value="GDHRDH"/>
</dbReference>
<dbReference type="SUPFAM" id="SSF51735">
    <property type="entry name" value="NAD(P)-binding Rossmann-fold domains"/>
    <property type="match status" value="1"/>
</dbReference>
<dbReference type="EMBL" id="JBHRZH010000017">
    <property type="protein sequence ID" value="MFC3763129.1"/>
    <property type="molecule type" value="Genomic_DNA"/>
</dbReference>
<proteinExistence type="inferred from homology"/>
<keyword evidence="4" id="KW-1185">Reference proteome</keyword>
<dbReference type="Gene3D" id="3.40.50.720">
    <property type="entry name" value="NAD(P)-binding Rossmann-like Domain"/>
    <property type="match status" value="1"/>
</dbReference>
<name>A0ABV7YE98_9ACTN</name>
<evidence type="ECO:0000256" key="1">
    <source>
        <dbReference type="ARBA" id="ARBA00006484"/>
    </source>
</evidence>
<organism evidence="3 4">
    <name type="scientific">Tenggerimyces flavus</name>
    <dbReference type="NCBI Taxonomy" id="1708749"/>
    <lineage>
        <taxon>Bacteria</taxon>
        <taxon>Bacillati</taxon>
        <taxon>Actinomycetota</taxon>
        <taxon>Actinomycetes</taxon>
        <taxon>Propionibacteriales</taxon>
        <taxon>Nocardioidaceae</taxon>
        <taxon>Tenggerimyces</taxon>
    </lineage>
</organism>
<dbReference type="GO" id="GO:0016491">
    <property type="term" value="F:oxidoreductase activity"/>
    <property type="evidence" value="ECO:0007669"/>
    <property type="project" value="UniProtKB-KW"/>
</dbReference>
<accession>A0ABV7YE98</accession>
<comment type="caution">
    <text evidence="3">The sequence shown here is derived from an EMBL/GenBank/DDBJ whole genome shotgun (WGS) entry which is preliminary data.</text>
</comment>
<dbReference type="InterPro" id="IPR036291">
    <property type="entry name" value="NAD(P)-bd_dom_sf"/>
</dbReference>
<dbReference type="CDD" id="cd05233">
    <property type="entry name" value="SDR_c"/>
    <property type="match status" value="1"/>
</dbReference>
<dbReference type="InterPro" id="IPR002347">
    <property type="entry name" value="SDR_fam"/>
</dbReference>
<dbReference type="EC" id="1.1.1.-" evidence="3"/>
<evidence type="ECO:0000313" key="3">
    <source>
        <dbReference type="EMBL" id="MFC3763129.1"/>
    </source>
</evidence>
<evidence type="ECO:0000256" key="2">
    <source>
        <dbReference type="ARBA" id="ARBA00023002"/>
    </source>
</evidence>
<protein>
    <submittedName>
        <fullName evidence="3">SDR family NAD(P)-dependent oxidoreductase</fullName>
        <ecNumber evidence="3">1.1.1.-</ecNumber>
    </submittedName>
</protein>
<dbReference type="Proteomes" id="UP001595699">
    <property type="component" value="Unassembled WGS sequence"/>
</dbReference>
<dbReference type="RefSeq" id="WP_205119790.1">
    <property type="nucleotide sequence ID" value="NZ_JAFBCM010000001.1"/>
</dbReference>
<gene>
    <name evidence="3" type="ORF">ACFOUW_19970</name>
</gene>
<dbReference type="Pfam" id="PF13561">
    <property type="entry name" value="adh_short_C2"/>
    <property type="match status" value="1"/>
</dbReference>